<dbReference type="InterPro" id="IPR001584">
    <property type="entry name" value="Integrase_cat-core"/>
</dbReference>
<dbReference type="GO" id="GO:0003676">
    <property type="term" value="F:nucleic acid binding"/>
    <property type="evidence" value="ECO:0007669"/>
    <property type="project" value="InterPro"/>
</dbReference>
<evidence type="ECO:0000259" key="10">
    <source>
        <dbReference type="PROSITE" id="PS50994"/>
    </source>
</evidence>
<dbReference type="Pfam" id="PF17917">
    <property type="entry name" value="RT_RNaseH"/>
    <property type="match status" value="1"/>
</dbReference>
<dbReference type="InterPro" id="IPR012337">
    <property type="entry name" value="RNaseH-like_sf"/>
</dbReference>
<dbReference type="PROSITE" id="PS50013">
    <property type="entry name" value="CHROMO_2"/>
    <property type="match status" value="1"/>
</dbReference>
<organism evidence="11 12">
    <name type="scientific">Hemibagrus guttatus</name>
    <dbReference type="NCBI Taxonomy" id="175788"/>
    <lineage>
        <taxon>Eukaryota</taxon>
        <taxon>Metazoa</taxon>
        <taxon>Chordata</taxon>
        <taxon>Craniata</taxon>
        <taxon>Vertebrata</taxon>
        <taxon>Euteleostomi</taxon>
        <taxon>Actinopterygii</taxon>
        <taxon>Neopterygii</taxon>
        <taxon>Teleostei</taxon>
        <taxon>Ostariophysi</taxon>
        <taxon>Siluriformes</taxon>
        <taxon>Bagridae</taxon>
        <taxon>Hemibagrus</taxon>
    </lineage>
</organism>
<dbReference type="InterPro" id="IPR036397">
    <property type="entry name" value="RNaseH_sf"/>
</dbReference>
<dbReference type="Gene3D" id="2.40.50.40">
    <property type="match status" value="1"/>
</dbReference>
<dbReference type="Pfam" id="PF24626">
    <property type="entry name" value="SH3_Tf2-1"/>
    <property type="match status" value="1"/>
</dbReference>
<dbReference type="Gene3D" id="3.30.420.10">
    <property type="entry name" value="Ribonuclease H-like superfamily/Ribonuclease H"/>
    <property type="match status" value="1"/>
</dbReference>
<dbReference type="InterPro" id="IPR056924">
    <property type="entry name" value="SH3_Tf2-1"/>
</dbReference>
<proteinExistence type="predicted"/>
<keyword evidence="7" id="KW-0695">RNA-directed DNA polymerase</keyword>
<gene>
    <name evidence="11" type="ORF">QTP70_026686</name>
</gene>
<dbReference type="GO" id="GO:0015074">
    <property type="term" value="P:DNA integration"/>
    <property type="evidence" value="ECO:0007669"/>
    <property type="project" value="InterPro"/>
</dbReference>
<protein>
    <submittedName>
        <fullName evidence="11">Uncharacterized protein</fullName>
    </submittedName>
</protein>
<dbReference type="SUPFAM" id="SSF53098">
    <property type="entry name" value="Ribonuclease H-like"/>
    <property type="match status" value="1"/>
</dbReference>
<feature type="domain" description="Integrase catalytic" evidence="10">
    <location>
        <begin position="113"/>
        <end position="198"/>
    </location>
</feature>
<dbReference type="GO" id="GO:0005634">
    <property type="term" value="C:nucleus"/>
    <property type="evidence" value="ECO:0007669"/>
    <property type="project" value="UniProtKB-SubCell"/>
</dbReference>
<evidence type="ECO:0000256" key="1">
    <source>
        <dbReference type="ARBA" id="ARBA00004123"/>
    </source>
</evidence>
<evidence type="ECO:0000256" key="7">
    <source>
        <dbReference type="ARBA" id="ARBA00022918"/>
    </source>
</evidence>
<dbReference type="SUPFAM" id="SSF54160">
    <property type="entry name" value="Chromo domain-like"/>
    <property type="match status" value="1"/>
</dbReference>
<keyword evidence="5" id="KW-0255">Endonuclease</keyword>
<dbReference type="SUPFAM" id="SSF56672">
    <property type="entry name" value="DNA/RNA polymerases"/>
    <property type="match status" value="1"/>
</dbReference>
<dbReference type="InterPro" id="IPR043502">
    <property type="entry name" value="DNA/RNA_pol_sf"/>
</dbReference>
<dbReference type="InterPro" id="IPR000953">
    <property type="entry name" value="Chromo/chromo_shadow_dom"/>
</dbReference>
<dbReference type="InterPro" id="IPR016197">
    <property type="entry name" value="Chromo-like_dom_sf"/>
</dbReference>
<dbReference type="InterPro" id="IPR041373">
    <property type="entry name" value="RT_RNaseH"/>
</dbReference>
<feature type="domain" description="Chromo" evidence="9">
    <location>
        <begin position="341"/>
        <end position="399"/>
    </location>
</feature>
<dbReference type="InterPro" id="IPR023780">
    <property type="entry name" value="Chromo_domain"/>
</dbReference>
<evidence type="ECO:0000256" key="3">
    <source>
        <dbReference type="ARBA" id="ARBA00022695"/>
    </source>
</evidence>
<keyword evidence="6" id="KW-0378">Hydrolase</keyword>
<reference evidence="11" key="1">
    <citation type="submission" date="2023-06" db="EMBL/GenBank/DDBJ databases">
        <title>Male Hemibagrus guttatus genome.</title>
        <authorList>
            <person name="Bian C."/>
        </authorList>
    </citation>
    <scope>NUCLEOTIDE SEQUENCE</scope>
    <source>
        <strain evidence="11">Male_cb2023</strain>
        <tissue evidence="11">Muscle</tissue>
    </source>
</reference>
<comment type="subcellular location">
    <subcellularLocation>
        <location evidence="1">Nucleus</location>
    </subcellularLocation>
</comment>
<evidence type="ECO:0000313" key="12">
    <source>
        <dbReference type="Proteomes" id="UP001274896"/>
    </source>
</evidence>
<dbReference type="PANTHER" id="PTHR37984:SF15">
    <property type="entry name" value="INTEGRASE CATALYTIC DOMAIN-CONTAINING PROTEIN"/>
    <property type="match status" value="1"/>
</dbReference>
<evidence type="ECO:0000259" key="9">
    <source>
        <dbReference type="PROSITE" id="PS50013"/>
    </source>
</evidence>
<name>A0AAE0RKG2_9TELE</name>
<dbReference type="InterPro" id="IPR050951">
    <property type="entry name" value="Retrovirus_Pol_polyprotein"/>
</dbReference>
<dbReference type="GO" id="GO:0003964">
    <property type="term" value="F:RNA-directed DNA polymerase activity"/>
    <property type="evidence" value="ECO:0007669"/>
    <property type="project" value="UniProtKB-KW"/>
</dbReference>
<dbReference type="SMART" id="SM00298">
    <property type="entry name" value="CHROMO"/>
    <property type="match status" value="1"/>
</dbReference>
<comment type="caution">
    <text evidence="11">The sequence shown here is derived from an EMBL/GenBank/DDBJ whole genome shotgun (WGS) entry which is preliminary data.</text>
</comment>
<dbReference type="PROSITE" id="PS50994">
    <property type="entry name" value="INTEGRASE"/>
    <property type="match status" value="1"/>
</dbReference>
<evidence type="ECO:0000256" key="8">
    <source>
        <dbReference type="SAM" id="MobiDB-lite"/>
    </source>
</evidence>
<evidence type="ECO:0000313" key="11">
    <source>
        <dbReference type="EMBL" id="KAK3557294.1"/>
    </source>
</evidence>
<evidence type="ECO:0000256" key="2">
    <source>
        <dbReference type="ARBA" id="ARBA00022679"/>
    </source>
</evidence>
<keyword evidence="4" id="KW-0540">Nuclease</keyword>
<dbReference type="GO" id="GO:0016787">
    <property type="term" value="F:hydrolase activity"/>
    <property type="evidence" value="ECO:0007669"/>
    <property type="project" value="UniProtKB-KW"/>
</dbReference>
<dbReference type="Pfam" id="PF00385">
    <property type="entry name" value="Chromo"/>
    <property type="match status" value="1"/>
</dbReference>
<dbReference type="Proteomes" id="UP001274896">
    <property type="component" value="Unassembled WGS sequence"/>
</dbReference>
<sequence length="429" mass="48939">MAAEANYDIGNQELLSIKAVLEEWRHWLEGARHPFLVLTDHRNLEYLCSAKRLNPRQARPCPVESHRGDSVSPCRRASTSELSLNQGLCAPSVPPASVTMGSRGSQLWSPGDPQFTSRVWRSLCERLGINVSLSSGYHPQSNSQAEHLNQNIGKFLRSYCSREQQHWSEFVPWAKYAQNSLIHSSTVLTPFQCVLGYQPPLFPWFGEPSDVLAVEEWSCLSQEVWERGHVRLQRAVRRQRIQANLRRCPHLPYRVGQRVWLSTRNLKLKLPCRKLSPKFIGHFEIVRQINPVCYRLRLPASYHICPTFHVSLLKPAHSPGIGDSDLIDPPPPLDIDGSPAYRVHALLDSRRVRSWLQYLVDWEGYGPEEHSWVDVADILDLSLTEDFHLDHPDKAAPQPRVQPQRRTPGDVPVTLHPRSGHAREPLPGF</sequence>
<dbReference type="GO" id="GO:0004519">
    <property type="term" value="F:endonuclease activity"/>
    <property type="evidence" value="ECO:0007669"/>
    <property type="project" value="UniProtKB-KW"/>
</dbReference>
<keyword evidence="3" id="KW-0548">Nucleotidyltransferase</keyword>
<evidence type="ECO:0000256" key="6">
    <source>
        <dbReference type="ARBA" id="ARBA00022801"/>
    </source>
</evidence>
<feature type="region of interest" description="Disordered" evidence="8">
    <location>
        <begin position="389"/>
        <end position="429"/>
    </location>
</feature>
<evidence type="ECO:0000256" key="4">
    <source>
        <dbReference type="ARBA" id="ARBA00022722"/>
    </source>
</evidence>
<keyword evidence="12" id="KW-1185">Reference proteome</keyword>
<dbReference type="EMBL" id="JAUCMX010000001">
    <property type="protein sequence ID" value="KAK3557294.1"/>
    <property type="molecule type" value="Genomic_DNA"/>
</dbReference>
<accession>A0AAE0RKG2</accession>
<evidence type="ECO:0000256" key="5">
    <source>
        <dbReference type="ARBA" id="ARBA00022759"/>
    </source>
</evidence>
<keyword evidence="2" id="KW-0808">Transferase</keyword>
<feature type="compositionally biased region" description="Low complexity" evidence="8">
    <location>
        <begin position="397"/>
        <end position="406"/>
    </location>
</feature>
<dbReference type="PANTHER" id="PTHR37984">
    <property type="entry name" value="PROTEIN CBG26694"/>
    <property type="match status" value="1"/>
</dbReference>
<dbReference type="AlphaFoldDB" id="A0AAE0RKG2"/>